<evidence type="ECO:0000313" key="2">
    <source>
        <dbReference type="EMBL" id="KRL92189.1"/>
    </source>
</evidence>
<name>A0A0R1UFR5_9LACO</name>
<evidence type="ECO:0000313" key="3">
    <source>
        <dbReference type="Proteomes" id="UP000051084"/>
    </source>
</evidence>
<keyword evidence="1" id="KW-0175">Coiled coil</keyword>
<accession>A0A0R1UFR5</accession>
<reference evidence="2 3" key="1">
    <citation type="journal article" date="2015" name="Genome Announc.">
        <title>Expanding the biotechnology potential of lactobacilli through comparative genomics of 213 strains and associated genera.</title>
        <authorList>
            <person name="Sun Z."/>
            <person name="Harris H.M."/>
            <person name="McCann A."/>
            <person name="Guo C."/>
            <person name="Argimon S."/>
            <person name="Zhang W."/>
            <person name="Yang X."/>
            <person name="Jeffery I.B."/>
            <person name="Cooney J.C."/>
            <person name="Kagawa T.F."/>
            <person name="Liu W."/>
            <person name="Song Y."/>
            <person name="Salvetti E."/>
            <person name="Wrobel A."/>
            <person name="Rasinkangas P."/>
            <person name="Parkhill J."/>
            <person name="Rea M.C."/>
            <person name="O'Sullivan O."/>
            <person name="Ritari J."/>
            <person name="Douillard F.P."/>
            <person name="Paul Ross R."/>
            <person name="Yang R."/>
            <person name="Briner A.E."/>
            <person name="Felis G.E."/>
            <person name="de Vos W.M."/>
            <person name="Barrangou R."/>
            <person name="Klaenhammer T.R."/>
            <person name="Caufield P.W."/>
            <person name="Cui Y."/>
            <person name="Zhang H."/>
            <person name="O'Toole P.W."/>
        </authorList>
    </citation>
    <scope>NUCLEOTIDE SEQUENCE [LARGE SCALE GENOMIC DNA]</scope>
    <source>
        <strain evidence="2 3">DSM 18793</strain>
    </source>
</reference>
<proteinExistence type="predicted"/>
<comment type="caution">
    <text evidence="2">The sequence shown here is derived from an EMBL/GenBank/DDBJ whole genome shotgun (WGS) entry which is preliminary data.</text>
</comment>
<feature type="coiled-coil region" evidence="1">
    <location>
        <begin position="80"/>
        <end position="107"/>
    </location>
</feature>
<dbReference type="PATRIC" id="fig|1423742.4.peg.440"/>
<dbReference type="RefSeq" id="WP_056995839.1">
    <property type="nucleotide sequence ID" value="NZ_AZGC01000059.1"/>
</dbReference>
<dbReference type="STRING" id="417373.GCA_001570685_00847"/>
<dbReference type="AlphaFoldDB" id="A0A0R1UFR5"/>
<sequence>MNKIEQRQKLRELDAKKKTLPRQYHDQLDELTEKSNELQRYMINLADEVNSYLDGDDFDYRQQTVDMIYGYQDEVKEVFNQEKNAVTDQYEEQLSKLNREIETVEETRIDDDKQ</sequence>
<protein>
    <submittedName>
        <fullName evidence="2">Uncharacterized protein</fullName>
    </submittedName>
</protein>
<dbReference type="EMBL" id="AZGC01000059">
    <property type="protein sequence ID" value="KRL92189.1"/>
    <property type="molecule type" value="Genomic_DNA"/>
</dbReference>
<keyword evidence="3" id="KW-1185">Reference proteome</keyword>
<dbReference type="Proteomes" id="UP000051084">
    <property type="component" value="Unassembled WGS sequence"/>
</dbReference>
<evidence type="ECO:0000256" key="1">
    <source>
        <dbReference type="SAM" id="Coils"/>
    </source>
</evidence>
<organism evidence="2 3">
    <name type="scientific">Limosilactobacillus equigenerosi DSM 18793 = JCM 14505</name>
    <dbReference type="NCBI Taxonomy" id="1423742"/>
    <lineage>
        <taxon>Bacteria</taxon>
        <taxon>Bacillati</taxon>
        <taxon>Bacillota</taxon>
        <taxon>Bacilli</taxon>
        <taxon>Lactobacillales</taxon>
        <taxon>Lactobacillaceae</taxon>
        <taxon>Limosilactobacillus</taxon>
    </lineage>
</organism>
<gene>
    <name evidence="2" type="ORF">FC21_GL000424</name>
</gene>